<dbReference type="EMBL" id="CM047904">
    <property type="protein sequence ID" value="KAJ0089904.1"/>
    <property type="molecule type" value="Genomic_DNA"/>
</dbReference>
<keyword evidence="2" id="KW-1185">Reference proteome</keyword>
<accession>A0ACC1AT67</accession>
<organism evidence="1 2">
    <name type="scientific">Pistacia atlantica</name>
    <dbReference type="NCBI Taxonomy" id="434234"/>
    <lineage>
        <taxon>Eukaryota</taxon>
        <taxon>Viridiplantae</taxon>
        <taxon>Streptophyta</taxon>
        <taxon>Embryophyta</taxon>
        <taxon>Tracheophyta</taxon>
        <taxon>Spermatophyta</taxon>
        <taxon>Magnoliopsida</taxon>
        <taxon>eudicotyledons</taxon>
        <taxon>Gunneridae</taxon>
        <taxon>Pentapetalae</taxon>
        <taxon>rosids</taxon>
        <taxon>malvids</taxon>
        <taxon>Sapindales</taxon>
        <taxon>Anacardiaceae</taxon>
        <taxon>Pistacia</taxon>
    </lineage>
</organism>
<evidence type="ECO:0000313" key="1">
    <source>
        <dbReference type="EMBL" id="KAJ0089904.1"/>
    </source>
</evidence>
<sequence>MFPQLSKVDHAVEPSCKLKEPAEGASENFVKGQSSESENRVYTFFSSRLYIISCQGDWFLSQSLCSTDNYLEESIHNTLESSDRVARRASYWSSKGHGNPAVPETLICKLVSDMCAISEINIQPFHDIDTSSFSQ</sequence>
<evidence type="ECO:0000313" key="2">
    <source>
        <dbReference type="Proteomes" id="UP001164250"/>
    </source>
</evidence>
<protein>
    <submittedName>
        <fullName evidence="1">Uncharacterized protein</fullName>
    </submittedName>
</protein>
<proteinExistence type="predicted"/>
<dbReference type="Proteomes" id="UP001164250">
    <property type="component" value="Chromosome 8"/>
</dbReference>
<comment type="caution">
    <text evidence="1">The sequence shown here is derived from an EMBL/GenBank/DDBJ whole genome shotgun (WGS) entry which is preliminary data.</text>
</comment>
<gene>
    <name evidence="1" type="ORF">Patl1_13151</name>
</gene>
<reference evidence="2" key="1">
    <citation type="journal article" date="2023" name="G3 (Bethesda)">
        <title>Genome assembly and association tests identify interacting loci associated with vigor, precocity, and sex in interspecific pistachio rootstocks.</title>
        <authorList>
            <person name="Palmer W."/>
            <person name="Jacygrad E."/>
            <person name="Sagayaradj S."/>
            <person name="Cavanaugh K."/>
            <person name="Han R."/>
            <person name="Bertier L."/>
            <person name="Beede B."/>
            <person name="Kafkas S."/>
            <person name="Golino D."/>
            <person name="Preece J."/>
            <person name="Michelmore R."/>
        </authorList>
    </citation>
    <scope>NUCLEOTIDE SEQUENCE [LARGE SCALE GENOMIC DNA]</scope>
</reference>
<name>A0ACC1AT67_9ROSI</name>